<dbReference type="PROSITE" id="PS50853">
    <property type="entry name" value="FN3"/>
    <property type="match status" value="2"/>
</dbReference>
<keyword evidence="6" id="KW-0472">Membrane</keyword>
<proteinExistence type="predicted"/>
<dbReference type="Pfam" id="PF00041">
    <property type="entry name" value="fn3"/>
    <property type="match status" value="1"/>
</dbReference>
<evidence type="ECO:0000256" key="2">
    <source>
        <dbReference type="ARBA" id="ARBA00022737"/>
    </source>
</evidence>
<name>A0A9X0CWH5_9CNID</name>
<feature type="domain" description="Fibronectin type-III" evidence="7">
    <location>
        <begin position="1"/>
        <end position="40"/>
    </location>
</feature>
<gene>
    <name evidence="8" type="ORF">OS493_022555</name>
</gene>
<dbReference type="GO" id="GO:0009897">
    <property type="term" value="C:external side of plasma membrane"/>
    <property type="evidence" value="ECO:0007669"/>
    <property type="project" value="TreeGrafter"/>
</dbReference>
<evidence type="ECO:0000313" key="8">
    <source>
        <dbReference type="EMBL" id="KAJ7378567.1"/>
    </source>
</evidence>
<evidence type="ECO:0000256" key="5">
    <source>
        <dbReference type="ARBA" id="ARBA00023180"/>
    </source>
</evidence>
<evidence type="ECO:0000256" key="6">
    <source>
        <dbReference type="SAM" id="Phobius"/>
    </source>
</evidence>
<keyword evidence="9" id="KW-1185">Reference proteome</keyword>
<dbReference type="InterPro" id="IPR013783">
    <property type="entry name" value="Ig-like_fold"/>
</dbReference>
<dbReference type="GO" id="GO:0004896">
    <property type="term" value="F:cytokine receptor activity"/>
    <property type="evidence" value="ECO:0007669"/>
    <property type="project" value="TreeGrafter"/>
</dbReference>
<sequence>MFSEVLTQLQKATEYRVKVWAYNNAGDGISDSYTATTGEDVPSKPPSNIIAQNYTSLTRIPISWDPVPQEFVHGSLVGYRVTYQAVNIGDLPVVYQPVISEDVGNVTSMTLKNLETLVVYRITVAAISNRGPGPKGVTFGETCRCRPHLTTNWKNYPPYVNLTSLRTPGIIIPFLLVKVIDQCCGNCSEHGLSKLDFRRNGNNGIAQQNTTGDLLHNINDQTDFSFPVIGYKLQDSYKGGLGYAPFVESAGVAFVVYTDTSVFTNTMFAALLACWPVVVIPLVMAYIAGVMVWMLVSIAELTK</sequence>
<dbReference type="Proteomes" id="UP001163046">
    <property type="component" value="Unassembled WGS sequence"/>
</dbReference>
<reference evidence="8" key="1">
    <citation type="submission" date="2023-01" db="EMBL/GenBank/DDBJ databases">
        <title>Genome assembly of the deep-sea coral Lophelia pertusa.</title>
        <authorList>
            <person name="Herrera S."/>
            <person name="Cordes E."/>
        </authorList>
    </citation>
    <scope>NUCLEOTIDE SEQUENCE</scope>
    <source>
        <strain evidence="8">USNM1676648</strain>
        <tissue evidence="8">Polyp</tissue>
    </source>
</reference>
<dbReference type="PANTHER" id="PTHR23036:SF151">
    <property type="entry name" value="FIBRONECTIN TYPE-III DOMAIN-CONTAINING PROTEIN"/>
    <property type="match status" value="1"/>
</dbReference>
<comment type="caution">
    <text evidence="8">The sequence shown here is derived from an EMBL/GenBank/DDBJ whole genome shotgun (WGS) entry which is preliminary data.</text>
</comment>
<protein>
    <recommendedName>
        <fullName evidence="7">Fibronectin type-III domain-containing protein</fullName>
    </recommendedName>
</protein>
<evidence type="ECO:0000313" key="9">
    <source>
        <dbReference type="Proteomes" id="UP001163046"/>
    </source>
</evidence>
<dbReference type="EMBL" id="MU826365">
    <property type="protein sequence ID" value="KAJ7378567.1"/>
    <property type="molecule type" value="Genomic_DNA"/>
</dbReference>
<feature type="transmembrane region" description="Helical" evidence="6">
    <location>
        <begin position="267"/>
        <end position="296"/>
    </location>
</feature>
<dbReference type="InterPro" id="IPR050379">
    <property type="entry name" value="Type-I_Cytokine_Rcpt"/>
</dbReference>
<dbReference type="OrthoDB" id="5981138at2759"/>
<evidence type="ECO:0000256" key="3">
    <source>
        <dbReference type="ARBA" id="ARBA00023157"/>
    </source>
</evidence>
<evidence type="ECO:0000259" key="7">
    <source>
        <dbReference type="PROSITE" id="PS50853"/>
    </source>
</evidence>
<dbReference type="GO" id="GO:0043235">
    <property type="term" value="C:receptor complex"/>
    <property type="evidence" value="ECO:0007669"/>
    <property type="project" value="TreeGrafter"/>
</dbReference>
<dbReference type="SMART" id="SM00060">
    <property type="entry name" value="FN3"/>
    <property type="match status" value="1"/>
</dbReference>
<dbReference type="InterPro" id="IPR036116">
    <property type="entry name" value="FN3_sf"/>
</dbReference>
<dbReference type="InterPro" id="IPR003961">
    <property type="entry name" value="FN3_dom"/>
</dbReference>
<keyword evidence="2" id="KW-0677">Repeat</keyword>
<dbReference type="FunFam" id="2.60.40.10:FF:000028">
    <property type="entry name" value="Neuronal cell adhesion molecule"/>
    <property type="match status" value="1"/>
</dbReference>
<feature type="domain" description="Fibronectin type-III" evidence="7">
    <location>
        <begin position="45"/>
        <end position="148"/>
    </location>
</feature>
<keyword evidence="6" id="KW-0812">Transmembrane</keyword>
<keyword evidence="5" id="KW-0325">Glycoprotein</keyword>
<dbReference type="CDD" id="cd00063">
    <property type="entry name" value="FN3"/>
    <property type="match status" value="2"/>
</dbReference>
<keyword evidence="6" id="KW-1133">Transmembrane helix</keyword>
<dbReference type="Gene3D" id="2.60.40.10">
    <property type="entry name" value="Immunoglobulins"/>
    <property type="match status" value="2"/>
</dbReference>
<evidence type="ECO:0000256" key="4">
    <source>
        <dbReference type="ARBA" id="ARBA00023170"/>
    </source>
</evidence>
<dbReference type="AlphaFoldDB" id="A0A9X0CWH5"/>
<accession>A0A9X0CWH5</accession>
<keyword evidence="4" id="KW-0675">Receptor</keyword>
<keyword evidence="3" id="KW-1015">Disulfide bond</keyword>
<keyword evidence="1" id="KW-0732">Signal</keyword>
<organism evidence="8 9">
    <name type="scientific">Desmophyllum pertusum</name>
    <dbReference type="NCBI Taxonomy" id="174260"/>
    <lineage>
        <taxon>Eukaryota</taxon>
        <taxon>Metazoa</taxon>
        <taxon>Cnidaria</taxon>
        <taxon>Anthozoa</taxon>
        <taxon>Hexacorallia</taxon>
        <taxon>Scleractinia</taxon>
        <taxon>Caryophylliina</taxon>
        <taxon>Caryophylliidae</taxon>
        <taxon>Desmophyllum</taxon>
    </lineage>
</organism>
<dbReference type="GO" id="GO:0019955">
    <property type="term" value="F:cytokine binding"/>
    <property type="evidence" value="ECO:0007669"/>
    <property type="project" value="TreeGrafter"/>
</dbReference>
<dbReference type="SUPFAM" id="SSF49265">
    <property type="entry name" value="Fibronectin type III"/>
    <property type="match status" value="1"/>
</dbReference>
<dbReference type="PANTHER" id="PTHR23036">
    <property type="entry name" value="CYTOKINE RECEPTOR"/>
    <property type="match status" value="1"/>
</dbReference>
<evidence type="ECO:0000256" key="1">
    <source>
        <dbReference type="ARBA" id="ARBA00022729"/>
    </source>
</evidence>